<sequence>MDRLNITQLQIAAGLTFGSLGLLWLWRQLTLRRGRALFKDKVVLITGASSGLGEACAHAFYREGSKVILCARRVKELERVRNDLSSLKLPIPTHSPCILTLDLEDLQTIPKKAEEALALHGRVDILVNNGGMGYRGTVVGTEMSVHQKLMNVNYFGSVALTKELLPSMIAERSGHIVAVSSVQGKIAIPYRSAYAASKHAMNAFFDSLRAEVAQHNVCVTVVSPSYIKTNISYNAVTADGMRHGELDHAIATGMTTDYVVKEILAAMIRKQSDLVLGPVHHRLAIYLRVFSPWLYAWIMSRRALGGED</sequence>
<dbReference type="EnsemblMetazoa" id="XM_038208308.1">
    <property type="protein sequence ID" value="XP_038064236.1"/>
    <property type="gene ID" value="LOC119734761"/>
</dbReference>
<dbReference type="Gene3D" id="3.40.50.720">
    <property type="entry name" value="NAD(P)-binding Rossmann-like Domain"/>
    <property type="match status" value="1"/>
</dbReference>
<dbReference type="PANTHER" id="PTHR44196:SF1">
    <property type="entry name" value="DEHYDROGENASE_REDUCTASE SDR FAMILY MEMBER 7B"/>
    <property type="match status" value="1"/>
</dbReference>
<dbReference type="RefSeq" id="XP_038064240.1">
    <property type="nucleotide sequence ID" value="XM_038208312.1"/>
</dbReference>
<dbReference type="Proteomes" id="UP000887568">
    <property type="component" value="Unplaced"/>
</dbReference>
<accession>A0A914AKI1</accession>
<evidence type="ECO:0000313" key="7">
    <source>
        <dbReference type="Proteomes" id="UP000887568"/>
    </source>
</evidence>
<dbReference type="EnsemblMetazoa" id="XM_038208312.1">
    <property type="protein sequence ID" value="XP_038064240.1"/>
    <property type="gene ID" value="LOC119734761"/>
</dbReference>
<dbReference type="GO" id="GO:0016020">
    <property type="term" value="C:membrane"/>
    <property type="evidence" value="ECO:0007669"/>
    <property type="project" value="TreeGrafter"/>
</dbReference>
<dbReference type="RefSeq" id="XP_038064239.1">
    <property type="nucleotide sequence ID" value="XM_038208311.1"/>
</dbReference>
<keyword evidence="7" id="KW-1185">Reference proteome</keyword>
<dbReference type="InterPro" id="IPR020904">
    <property type="entry name" value="Sc_DH/Rdtase_CS"/>
</dbReference>
<keyword evidence="5" id="KW-0472">Membrane</keyword>
<dbReference type="PANTHER" id="PTHR44196">
    <property type="entry name" value="DEHYDROGENASE/REDUCTASE SDR FAMILY MEMBER 7B"/>
    <property type="match status" value="1"/>
</dbReference>
<proteinExistence type="inferred from homology"/>
<reference evidence="6" key="1">
    <citation type="submission" date="2022-11" db="UniProtKB">
        <authorList>
            <consortium name="EnsemblMetazoa"/>
        </authorList>
    </citation>
    <scope>IDENTIFICATION</scope>
</reference>
<evidence type="ECO:0000256" key="3">
    <source>
        <dbReference type="ARBA" id="ARBA00037096"/>
    </source>
</evidence>
<dbReference type="PROSITE" id="PS00061">
    <property type="entry name" value="ADH_SHORT"/>
    <property type="match status" value="1"/>
</dbReference>
<dbReference type="Pfam" id="PF00106">
    <property type="entry name" value="adh_short"/>
    <property type="match status" value="1"/>
</dbReference>
<evidence type="ECO:0000256" key="4">
    <source>
        <dbReference type="RuleBase" id="RU000363"/>
    </source>
</evidence>
<dbReference type="InterPro" id="IPR002347">
    <property type="entry name" value="SDR_fam"/>
</dbReference>
<evidence type="ECO:0000256" key="1">
    <source>
        <dbReference type="ARBA" id="ARBA00006484"/>
    </source>
</evidence>
<evidence type="ECO:0000256" key="5">
    <source>
        <dbReference type="SAM" id="Phobius"/>
    </source>
</evidence>
<dbReference type="OrthoDB" id="5307821at2759"/>
<evidence type="ECO:0000256" key="2">
    <source>
        <dbReference type="ARBA" id="ARBA00023002"/>
    </source>
</evidence>
<name>A0A914AKI1_PATMI</name>
<dbReference type="PRINTS" id="PR00080">
    <property type="entry name" value="SDRFAMILY"/>
</dbReference>
<dbReference type="PRINTS" id="PR00081">
    <property type="entry name" value="GDHRDH"/>
</dbReference>
<dbReference type="CDD" id="cd05332">
    <property type="entry name" value="11beta-HSD1_like_SDR_c"/>
    <property type="match status" value="1"/>
</dbReference>
<dbReference type="OMA" id="YFWIMAK"/>
<dbReference type="EnsemblMetazoa" id="XM_038208313.1">
    <property type="protein sequence ID" value="XP_038064241.1"/>
    <property type="gene ID" value="LOC119734761"/>
</dbReference>
<dbReference type="SUPFAM" id="SSF51735">
    <property type="entry name" value="NAD(P)-binding Rossmann-fold domains"/>
    <property type="match status" value="1"/>
</dbReference>
<dbReference type="EnsemblMetazoa" id="XM_038208310.1">
    <property type="protein sequence ID" value="XP_038064238.1"/>
    <property type="gene ID" value="LOC119734761"/>
</dbReference>
<dbReference type="RefSeq" id="XP_038064237.1">
    <property type="nucleotide sequence ID" value="XM_038208309.1"/>
</dbReference>
<dbReference type="EnsemblMetazoa" id="XM_038208309.1">
    <property type="protein sequence ID" value="XP_038064237.1"/>
    <property type="gene ID" value="LOC119734761"/>
</dbReference>
<dbReference type="GeneID" id="119734761"/>
<evidence type="ECO:0000313" key="6">
    <source>
        <dbReference type="EnsemblMetazoa" id="XP_038064237.1"/>
    </source>
</evidence>
<dbReference type="AlphaFoldDB" id="A0A914AKI1"/>
<dbReference type="RefSeq" id="XP_038064236.1">
    <property type="nucleotide sequence ID" value="XM_038208308.1"/>
</dbReference>
<dbReference type="RefSeq" id="XP_038064241.1">
    <property type="nucleotide sequence ID" value="XM_038208313.1"/>
</dbReference>
<feature type="transmembrane region" description="Helical" evidence="5">
    <location>
        <begin position="6"/>
        <end position="26"/>
    </location>
</feature>
<dbReference type="RefSeq" id="XP_038064238.1">
    <property type="nucleotide sequence ID" value="XM_038208310.1"/>
</dbReference>
<evidence type="ECO:0008006" key="8">
    <source>
        <dbReference type="Google" id="ProtNLM"/>
    </source>
</evidence>
<dbReference type="EnsemblMetazoa" id="XM_038208311.1">
    <property type="protein sequence ID" value="XP_038064239.1"/>
    <property type="gene ID" value="LOC119734761"/>
</dbReference>
<dbReference type="InterPro" id="IPR036291">
    <property type="entry name" value="NAD(P)-bd_dom_sf"/>
</dbReference>
<comment type="similarity">
    <text evidence="1 4">Belongs to the short-chain dehydrogenases/reductases (SDR) family.</text>
</comment>
<comment type="function">
    <text evidence="3">Putative oxidoreductase.</text>
</comment>
<protein>
    <recommendedName>
        <fullName evidence="8">Dehydrogenase/reductase SDR family member 7B</fullName>
    </recommendedName>
</protein>
<dbReference type="NCBIfam" id="NF004825">
    <property type="entry name" value="PRK06181.1"/>
    <property type="match status" value="1"/>
</dbReference>
<keyword evidence="5" id="KW-1133">Transmembrane helix</keyword>
<organism evidence="6 7">
    <name type="scientific">Patiria miniata</name>
    <name type="common">Bat star</name>
    <name type="synonym">Asterina miniata</name>
    <dbReference type="NCBI Taxonomy" id="46514"/>
    <lineage>
        <taxon>Eukaryota</taxon>
        <taxon>Metazoa</taxon>
        <taxon>Echinodermata</taxon>
        <taxon>Eleutherozoa</taxon>
        <taxon>Asterozoa</taxon>
        <taxon>Asteroidea</taxon>
        <taxon>Valvatacea</taxon>
        <taxon>Valvatida</taxon>
        <taxon>Asterinidae</taxon>
        <taxon>Patiria</taxon>
    </lineage>
</organism>
<keyword evidence="5" id="KW-0812">Transmembrane</keyword>
<keyword evidence="2" id="KW-0560">Oxidoreductase</keyword>
<dbReference type="GO" id="GO:0016491">
    <property type="term" value="F:oxidoreductase activity"/>
    <property type="evidence" value="ECO:0007669"/>
    <property type="project" value="UniProtKB-KW"/>
</dbReference>